<protein>
    <submittedName>
        <fullName evidence="1">Histidine phosphatase family protein</fullName>
    </submittedName>
</protein>
<proteinExistence type="predicted"/>
<dbReference type="PANTHER" id="PTHR48100">
    <property type="entry name" value="BROAD-SPECIFICITY PHOSPHATASE YOR283W-RELATED"/>
    <property type="match status" value="1"/>
</dbReference>
<dbReference type="InterPro" id="IPR029033">
    <property type="entry name" value="His_PPase_superfam"/>
</dbReference>
<organism evidence="1 2">
    <name type="scientific">candidate division WWE3 bacterium</name>
    <dbReference type="NCBI Taxonomy" id="2053526"/>
    <lineage>
        <taxon>Bacteria</taxon>
        <taxon>Katanobacteria</taxon>
    </lineage>
</organism>
<dbReference type="Proteomes" id="UP000710385">
    <property type="component" value="Unassembled WGS sequence"/>
</dbReference>
<dbReference type="InterPro" id="IPR050275">
    <property type="entry name" value="PGM_Phosphatase"/>
</dbReference>
<accession>A0A928Y6S2</accession>
<dbReference type="AlphaFoldDB" id="A0A928Y6S2"/>
<dbReference type="GO" id="GO:0016791">
    <property type="term" value="F:phosphatase activity"/>
    <property type="evidence" value="ECO:0007669"/>
    <property type="project" value="TreeGrafter"/>
</dbReference>
<dbReference type="CDD" id="cd07067">
    <property type="entry name" value="HP_PGM_like"/>
    <property type="match status" value="1"/>
</dbReference>
<reference evidence="1" key="1">
    <citation type="submission" date="2020-05" db="EMBL/GenBank/DDBJ databases">
        <title>High-Quality Genomes of Partial-Nitritation/Anammox System by Hierarchical Clustering Based Hybrid Assembly.</title>
        <authorList>
            <person name="Liu L."/>
            <person name="Wang Y."/>
            <person name="Che Y."/>
            <person name="Chen Y."/>
            <person name="Xia Y."/>
            <person name="Luo R."/>
            <person name="Cheng S.H."/>
            <person name="Zheng C."/>
            <person name="Zhang T."/>
        </authorList>
    </citation>
    <scope>NUCLEOTIDE SEQUENCE</scope>
    <source>
        <strain evidence="1">H1_PAT1</strain>
    </source>
</reference>
<gene>
    <name evidence="1" type="ORF">HS096_06115</name>
</gene>
<dbReference type="PIRSF" id="PIRSF000709">
    <property type="entry name" value="6PFK_2-Ptase"/>
    <property type="match status" value="1"/>
</dbReference>
<dbReference type="Pfam" id="PF00300">
    <property type="entry name" value="His_Phos_1"/>
    <property type="match status" value="1"/>
</dbReference>
<dbReference type="Gene3D" id="3.40.50.1240">
    <property type="entry name" value="Phosphoglycerate mutase-like"/>
    <property type="match status" value="1"/>
</dbReference>
<dbReference type="InterPro" id="IPR013078">
    <property type="entry name" value="His_Pase_superF_clade-1"/>
</dbReference>
<evidence type="ECO:0000313" key="1">
    <source>
        <dbReference type="EMBL" id="MBE7525862.1"/>
    </source>
</evidence>
<dbReference type="SUPFAM" id="SSF53254">
    <property type="entry name" value="Phosphoglycerate mutase-like"/>
    <property type="match status" value="1"/>
</dbReference>
<dbReference type="SMART" id="SM00855">
    <property type="entry name" value="PGAM"/>
    <property type="match status" value="1"/>
</dbReference>
<evidence type="ECO:0000313" key="2">
    <source>
        <dbReference type="Proteomes" id="UP000710385"/>
    </source>
</evidence>
<comment type="caution">
    <text evidence="1">The sequence shown here is derived from an EMBL/GenBank/DDBJ whole genome shotgun (WGS) entry which is preliminary data.</text>
</comment>
<name>A0A928Y6S2_UNCKA</name>
<sequence>MNIMDFYCMRHGRTNYNDLGLCNDDPSRDVYLTETGIAQAQSAALELRDAAFERILVSPLPRTRQTAEIVNWFHAVPIEVHADLIDIRSGFESQPVSDYFAAISHDPLRARANGGESLLDHKQRVLRFIDWLKTQQDEAALVVAHEETLRVFVAYFEGGVEDAQLRDIHVGNCEYRRYVLRR</sequence>
<dbReference type="EMBL" id="JABTTY010000002">
    <property type="protein sequence ID" value="MBE7525862.1"/>
    <property type="molecule type" value="Genomic_DNA"/>
</dbReference>